<keyword evidence="2" id="KW-1185">Reference proteome</keyword>
<dbReference type="Proteomes" id="UP000463915">
    <property type="component" value="Segment"/>
</dbReference>
<sequence length="99" mass="11071">MGAAEDVVKQFIAETNTLYEGHPNGSVKVPDLRAMIKYLSWDLLRFQKPAATWATGDVKSFWGLRDSVTRQHLVAEQNNYMLRKLCEANGIDLSGMPGT</sequence>
<evidence type="ECO:0000313" key="1">
    <source>
        <dbReference type="EMBL" id="QHB37452.1"/>
    </source>
</evidence>
<reference evidence="1 2" key="1">
    <citation type="submission" date="2019-12" db="EMBL/GenBank/DDBJ databases">
        <authorList>
            <person name="Ayuk M.A."/>
            <person name="Robinson C.J."/>
            <person name="Anderson W.A."/>
            <person name="Ullah H."/>
            <person name="Gugssa A."/>
            <person name="Somiranjan G."/>
            <person name="Allen A."/>
            <person name="Lourds M.F."/>
            <person name="Quagraine B.K."/>
            <person name="Smith M."/>
            <person name="Moore M."/>
            <person name="Oliver J."/>
            <person name="Irabor E."/>
            <person name="Roy S.D."/>
            <person name="Bassey G."/>
            <person name="Louis B.N."/>
            <person name="Adu D."/>
            <person name="Akhimien C.E."/>
            <person name="Annor K."/>
            <person name="Archibald A."/>
            <person name="Ashagre K.C."/>
            <person name="Baity M.R."/>
            <person name="Barnes K.J."/>
            <person name="Barrios L.E."/>
            <person name="Black A.C."/>
            <person name="Bowen'Kauth M.S."/>
            <person name="Bowman K.N."/>
            <person name="Breaux D.L."/>
            <person name="Brooks J.A."/>
            <person name="Bwayili H.A."/>
            <person name="Caine T."/>
            <person name="Williams A.Y."/>
            <person name="Norris L.J."/>
            <person name="Nwozo E.O."/>
            <person name="Prosper P.L."/>
            <person name="Rankin N.A."/>
            <person name="Richardson K.M."/>
            <person name="Robinson D.M."/>
            <person name="Salters D.J."/>
            <person name="Savage M.A."/>
            <person name="Solomon S.M."/>
            <person name="Williams L.R."/>
            <person name="Curtis N."/>
            <person name="Garlena R.A."/>
            <person name="Russell D.A."/>
            <person name="Pope W.H."/>
            <person name="Jacobs-Sera D."/>
            <person name="Hatfull G.F."/>
        </authorList>
    </citation>
    <scope>NUCLEOTIDE SEQUENCE [LARGE SCALE GENOMIC DNA]</scope>
</reference>
<evidence type="ECO:0000313" key="2">
    <source>
        <dbReference type="Proteomes" id="UP000463915"/>
    </source>
</evidence>
<organism evidence="1 2">
    <name type="scientific">Mycobacterium phage Onyinye</name>
    <dbReference type="NCBI Taxonomy" id="2686235"/>
    <lineage>
        <taxon>Viruses</taxon>
        <taxon>Duplodnaviria</taxon>
        <taxon>Heunggongvirae</taxon>
        <taxon>Uroviricota</taxon>
        <taxon>Caudoviricetes</taxon>
        <taxon>Onyinyevirus</taxon>
        <taxon>Onyinyevirus onyinye</taxon>
    </lineage>
</organism>
<dbReference type="GeneID" id="77924843"/>
<gene>
    <name evidence="1" type="primary">46</name>
    <name evidence="1" type="ORF">SEA_ONYINYE_46</name>
</gene>
<name>A0A6B9L6Y4_9CAUD</name>
<dbReference type="EMBL" id="MN813687">
    <property type="protein sequence ID" value="QHB37452.1"/>
    <property type="molecule type" value="Genomic_DNA"/>
</dbReference>
<dbReference type="RefSeq" id="YP_010649295.1">
    <property type="nucleotide sequence ID" value="NC_070765.1"/>
</dbReference>
<accession>A0A6B9L6Y4</accession>
<dbReference type="KEGG" id="vg:77924843"/>
<protein>
    <submittedName>
        <fullName evidence="1">Uncharacterized protein</fullName>
    </submittedName>
</protein>
<proteinExistence type="predicted"/>